<evidence type="ECO:0000313" key="1">
    <source>
        <dbReference type="EMBL" id="CAB4145408.1"/>
    </source>
</evidence>
<name>A0A6J5MFK3_9CAUD</name>
<organism evidence="1">
    <name type="scientific">uncultured Caudovirales phage</name>
    <dbReference type="NCBI Taxonomy" id="2100421"/>
    <lineage>
        <taxon>Viruses</taxon>
        <taxon>Duplodnaviria</taxon>
        <taxon>Heunggongvirae</taxon>
        <taxon>Uroviricota</taxon>
        <taxon>Caudoviricetes</taxon>
        <taxon>Peduoviridae</taxon>
        <taxon>Maltschvirus</taxon>
        <taxon>Maltschvirus maltsch</taxon>
    </lineage>
</organism>
<evidence type="ECO:0000313" key="2">
    <source>
        <dbReference type="EMBL" id="CAB4190934.1"/>
    </source>
</evidence>
<sequence length="193" mass="21791">MSFLENYESVAERIEKYWNHYDGIGRIDTELVFQDGTRYIVKAYGYREITDLVPYATGWAEEIRSNTNRHPIENAETSAIGRMLHNAGISKFSDGIARPSLEEMRSYENKLSVVPPMAEVELTVTESRDPWSFNAAIETTESAIIGAISDSGNIQCKHGFMTHKTGVGKTGKPYEGYVCPETDRNQQCKPVWL</sequence>
<gene>
    <name evidence="2" type="ORF">UFOVP1218_1</name>
    <name evidence="1" type="ORF">UFOVP489_10</name>
</gene>
<accession>A0A6J5MFK3</accession>
<proteinExistence type="predicted"/>
<dbReference type="EMBL" id="LR797160">
    <property type="protein sequence ID" value="CAB4190934.1"/>
    <property type="molecule type" value="Genomic_DNA"/>
</dbReference>
<dbReference type="EMBL" id="LR796458">
    <property type="protein sequence ID" value="CAB4145408.1"/>
    <property type="molecule type" value="Genomic_DNA"/>
</dbReference>
<reference evidence="1" key="1">
    <citation type="submission" date="2020-04" db="EMBL/GenBank/DDBJ databases">
        <authorList>
            <person name="Chiriac C."/>
            <person name="Salcher M."/>
            <person name="Ghai R."/>
            <person name="Kavagutti S V."/>
        </authorList>
    </citation>
    <scope>NUCLEOTIDE SEQUENCE</scope>
</reference>
<protein>
    <submittedName>
        <fullName evidence="1">Uncharacterized protein</fullName>
    </submittedName>
</protein>
<dbReference type="Pfam" id="PF25690">
    <property type="entry name" value="Phage_gp49"/>
    <property type="match status" value="1"/>
</dbReference>
<dbReference type="InterPro" id="IPR057999">
    <property type="entry name" value="Gp49"/>
</dbReference>